<protein>
    <recommendedName>
        <fullName evidence="3">DNA helicase</fullName>
    </recommendedName>
</protein>
<accession>K5VY43</accession>
<dbReference type="STRING" id="650164.K5VY43"/>
<dbReference type="EMBL" id="JH930476">
    <property type="protein sequence ID" value="EKM51735.1"/>
    <property type="molecule type" value="Genomic_DNA"/>
</dbReference>
<dbReference type="Proteomes" id="UP000008370">
    <property type="component" value="Unassembled WGS sequence"/>
</dbReference>
<reference evidence="1 2" key="1">
    <citation type="journal article" date="2012" name="BMC Genomics">
        <title>Comparative genomics of the white-rot fungi, Phanerochaete carnosa and P. chrysosporium, to elucidate the genetic basis of the distinct wood types they colonize.</title>
        <authorList>
            <person name="Suzuki H."/>
            <person name="MacDonald J."/>
            <person name="Syed K."/>
            <person name="Salamov A."/>
            <person name="Hori C."/>
            <person name="Aerts A."/>
            <person name="Henrissat B."/>
            <person name="Wiebenga A."/>
            <person name="vanKuyk P.A."/>
            <person name="Barry K."/>
            <person name="Lindquist E."/>
            <person name="LaButti K."/>
            <person name="Lapidus A."/>
            <person name="Lucas S."/>
            <person name="Coutinho P."/>
            <person name="Gong Y."/>
            <person name="Samejima M."/>
            <person name="Mahadevan R."/>
            <person name="Abou-Zaid M."/>
            <person name="de Vries R.P."/>
            <person name="Igarashi K."/>
            <person name="Yadav J.S."/>
            <person name="Grigoriev I.V."/>
            <person name="Master E.R."/>
        </authorList>
    </citation>
    <scope>NUCLEOTIDE SEQUENCE [LARGE SCALE GENOMIC DNA]</scope>
    <source>
        <strain evidence="1 2">HHB-10118-sp</strain>
    </source>
</reference>
<dbReference type="OrthoDB" id="432234at2759"/>
<dbReference type="AlphaFoldDB" id="K5VY43"/>
<dbReference type="GeneID" id="18907224"/>
<dbReference type="KEGG" id="pco:PHACADRAFT_102456"/>
<dbReference type="InParanoid" id="K5VY43"/>
<proteinExistence type="predicted"/>
<sequence length="191" mass="21185">MSGPLERAVQDQVWQLPSSATEHVPGILRLCVGMPVMLKHSEATELCAMNGAEGTVYSWDAHEGAEGRLHIDTLFVKLVNPPRHVCLPNLPEDVIPIGSVAEKLECVLPNDSKISIYRQQVHVLQNFAKSDFGSQGRTRPFNLCHLRNCRNQQSMYTCLSRSSSLAGILILDDFDEMKVRGGINGPLCQEF</sequence>
<evidence type="ECO:0000313" key="1">
    <source>
        <dbReference type="EMBL" id="EKM51735.1"/>
    </source>
</evidence>
<gene>
    <name evidence="1" type="ORF">PHACADRAFT_102456</name>
</gene>
<keyword evidence="2" id="KW-1185">Reference proteome</keyword>
<name>K5VY43_PHACS</name>
<dbReference type="HOGENOM" id="CLU_043173_2_1_1"/>
<organism evidence="1 2">
    <name type="scientific">Phanerochaete carnosa (strain HHB-10118-sp)</name>
    <name type="common">White-rot fungus</name>
    <name type="synonym">Peniophora carnosa</name>
    <dbReference type="NCBI Taxonomy" id="650164"/>
    <lineage>
        <taxon>Eukaryota</taxon>
        <taxon>Fungi</taxon>
        <taxon>Dikarya</taxon>
        <taxon>Basidiomycota</taxon>
        <taxon>Agaricomycotina</taxon>
        <taxon>Agaricomycetes</taxon>
        <taxon>Polyporales</taxon>
        <taxon>Phanerochaetaceae</taxon>
        <taxon>Phanerochaete</taxon>
    </lineage>
</organism>
<evidence type="ECO:0008006" key="3">
    <source>
        <dbReference type="Google" id="ProtNLM"/>
    </source>
</evidence>
<feature type="non-terminal residue" evidence="1">
    <location>
        <position position="191"/>
    </location>
</feature>
<dbReference type="RefSeq" id="XP_007399535.1">
    <property type="nucleotide sequence ID" value="XM_007399473.1"/>
</dbReference>
<evidence type="ECO:0000313" key="2">
    <source>
        <dbReference type="Proteomes" id="UP000008370"/>
    </source>
</evidence>